<comment type="subunit">
    <text evidence="6">Homodimer.</text>
</comment>
<dbReference type="EC" id="2.1.1.177" evidence="6"/>
<sequence>MKVRIVALGKLKEPSLRTLCGEYEKRLGAYMDLEVVALKDERAPEKLSDLERTRVLEREGARILEKIRPQDTVIVLAIEGRQYDSVAFSETFYDMMDICWGDMVFVIGSSMGLSRAVKERGDLLLSFSKMTMPHTLIRAVLLEQIYRASRIRSGHVYHK</sequence>
<dbReference type="PANTHER" id="PTHR33603:SF1">
    <property type="entry name" value="RIBOSOMAL RNA LARGE SUBUNIT METHYLTRANSFERASE H"/>
    <property type="match status" value="1"/>
</dbReference>
<name>A0A3S5F7R9_9FIRM</name>
<evidence type="ECO:0000256" key="6">
    <source>
        <dbReference type="HAMAP-Rule" id="MF_00658"/>
    </source>
</evidence>
<dbReference type="InterPro" id="IPR003742">
    <property type="entry name" value="RlmH-like"/>
</dbReference>
<comment type="function">
    <text evidence="6">Specifically methylates the pseudouridine at position 1915 (m3Psi1915) in 23S rRNA.</text>
</comment>
<keyword evidence="6" id="KW-0963">Cytoplasm</keyword>
<comment type="subcellular location">
    <subcellularLocation>
        <location evidence="6">Cytoplasm</location>
    </subcellularLocation>
</comment>
<reference evidence="7 8" key="1">
    <citation type="submission" date="2018-12" db="EMBL/GenBank/DDBJ databases">
        <authorList>
            <consortium name="Pathogen Informatics"/>
        </authorList>
    </citation>
    <scope>NUCLEOTIDE SEQUENCE [LARGE SCALE GENOMIC DNA]</scope>
    <source>
        <strain evidence="7 8">NCTC13079</strain>
    </source>
</reference>
<dbReference type="PANTHER" id="PTHR33603">
    <property type="entry name" value="METHYLTRANSFERASE"/>
    <property type="match status" value="1"/>
</dbReference>
<accession>A0A3S5F7R9</accession>
<keyword evidence="1 6" id="KW-0698">rRNA processing</keyword>
<comment type="similarity">
    <text evidence="5 6">Belongs to the RNA methyltransferase RlmH family.</text>
</comment>
<keyword evidence="2 6" id="KW-0489">Methyltransferase</keyword>
<dbReference type="Pfam" id="PF02590">
    <property type="entry name" value="SPOUT_MTase"/>
    <property type="match status" value="1"/>
</dbReference>
<dbReference type="KEGG" id="piv:NCTC13079_00039"/>
<comment type="catalytic activity">
    <reaction evidence="6">
        <text>pseudouridine(1915) in 23S rRNA + S-adenosyl-L-methionine = N(3)-methylpseudouridine(1915) in 23S rRNA + S-adenosyl-L-homocysteine + H(+)</text>
        <dbReference type="Rhea" id="RHEA:42752"/>
        <dbReference type="Rhea" id="RHEA-COMP:10221"/>
        <dbReference type="Rhea" id="RHEA-COMP:10222"/>
        <dbReference type="ChEBI" id="CHEBI:15378"/>
        <dbReference type="ChEBI" id="CHEBI:57856"/>
        <dbReference type="ChEBI" id="CHEBI:59789"/>
        <dbReference type="ChEBI" id="CHEBI:65314"/>
        <dbReference type="ChEBI" id="CHEBI:74486"/>
        <dbReference type="EC" id="2.1.1.177"/>
    </reaction>
</comment>
<dbReference type="Gene3D" id="3.40.1280.10">
    <property type="match status" value="1"/>
</dbReference>
<dbReference type="InterPro" id="IPR029026">
    <property type="entry name" value="tRNA_m1G_MTases_N"/>
</dbReference>
<dbReference type="NCBIfam" id="NF000985">
    <property type="entry name" value="PRK00103.1-3"/>
    <property type="match status" value="1"/>
</dbReference>
<evidence type="ECO:0000256" key="1">
    <source>
        <dbReference type="ARBA" id="ARBA00022552"/>
    </source>
</evidence>
<evidence type="ECO:0000256" key="4">
    <source>
        <dbReference type="ARBA" id="ARBA00022691"/>
    </source>
</evidence>
<dbReference type="RefSeq" id="WP_126464527.1">
    <property type="nucleotide sequence ID" value="NZ_LR134523.1"/>
</dbReference>
<dbReference type="GO" id="GO:0005737">
    <property type="term" value="C:cytoplasm"/>
    <property type="evidence" value="ECO:0007669"/>
    <property type="project" value="UniProtKB-SubCell"/>
</dbReference>
<dbReference type="CDD" id="cd18081">
    <property type="entry name" value="RlmH-like"/>
    <property type="match status" value="1"/>
</dbReference>
<evidence type="ECO:0000313" key="8">
    <source>
        <dbReference type="Proteomes" id="UP000269544"/>
    </source>
</evidence>
<evidence type="ECO:0000256" key="3">
    <source>
        <dbReference type="ARBA" id="ARBA00022679"/>
    </source>
</evidence>
<dbReference type="GO" id="GO:0070038">
    <property type="term" value="F:rRNA (pseudouridine-N3-)-methyltransferase activity"/>
    <property type="evidence" value="ECO:0007669"/>
    <property type="project" value="UniProtKB-UniRule"/>
</dbReference>
<feature type="binding site" evidence="6">
    <location>
        <begin position="127"/>
        <end position="132"/>
    </location>
    <ligand>
        <name>S-adenosyl-L-methionine</name>
        <dbReference type="ChEBI" id="CHEBI:59789"/>
    </ligand>
</feature>
<evidence type="ECO:0000256" key="2">
    <source>
        <dbReference type="ARBA" id="ARBA00022603"/>
    </source>
</evidence>
<dbReference type="HAMAP" id="MF_00658">
    <property type="entry name" value="23SrRNA_methyltr_H"/>
    <property type="match status" value="1"/>
</dbReference>
<evidence type="ECO:0000313" key="7">
    <source>
        <dbReference type="EMBL" id="VEJ34212.1"/>
    </source>
</evidence>
<dbReference type="PIRSF" id="PIRSF004505">
    <property type="entry name" value="MT_bac"/>
    <property type="match status" value="1"/>
</dbReference>
<keyword evidence="4 6" id="KW-0949">S-adenosyl-L-methionine</keyword>
<proteinExistence type="inferred from homology"/>
<feature type="binding site" evidence="6">
    <location>
        <position position="76"/>
    </location>
    <ligand>
        <name>S-adenosyl-L-methionine</name>
        <dbReference type="ChEBI" id="CHEBI:59789"/>
    </ligand>
</feature>
<dbReference type="AlphaFoldDB" id="A0A3S5F7R9"/>
<evidence type="ECO:0000256" key="5">
    <source>
        <dbReference type="ARBA" id="ARBA00038303"/>
    </source>
</evidence>
<dbReference type="OrthoDB" id="9806643at2"/>
<dbReference type="EMBL" id="LR134523">
    <property type="protein sequence ID" value="VEJ34212.1"/>
    <property type="molecule type" value="Genomic_DNA"/>
</dbReference>
<dbReference type="Proteomes" id="UP000269544">
    <property type="component" value="Chromosome"/>
</dbReference>
<feature type="binding site" evidence="6">
    <location>
        <position position="108"/>
    </location>
    <ligand>
        <name>S-adenosyl-L-methionine</name>
        <dbReference type="ChEBI" id="CHEBI:59789"/>
    </ligand>
</feature>
<organism evidence="7 8">
    <name type="scientific">Aedoeadaptatus ivorii</name>
    <dbReference type="NCBI Taxonomy" id="54006"/>
    <lineage>
        <taxon>Bacteria</taxon>
        <taxon>Bacillati</taxon>
        <taxon>Bacillota</taxon>
        <taxon>Tissierellia</taxon>
        <taxon>Tissierellales</taxon>
        <taxon>Peptoniphilaceae</taxon>
        <taxon>Aedoeadaptatus</taxon>
    </lineage>
</organism>
<dbReference type="InterPro" id="IPR029028">
    <property type="entry name" value="Alpha/beta_knot_MTases"/>
</dbReference>
<gene>
    <name evidence="6 7" type="primary">rlmH</name>
    <name evidence="7" type="ORF">NCTC13079_00039</name>
</gene>
<keyword evidence="8" id="KW-1185">Reference proteome</keyword>
<keyword evidence="3 6" id="KW-0808">Transferase</keyword>
<protein>
    <recommendedName>
        <fullName evidence="6">Ribosomal RNA large subunit methyltransferase H</fullName>
        <ecNumber evidence="6">2.1.1.177</ecNumber>
    </recommendedName>
    <alternativeName>
        <fullName evidence="6">23S rRNA (pseudouridine1915-N3)-methyltransferase</fullName>
    </alternativeName>
    <alternativeName>
        <fullName evidence="6">23S rRNA m3Psi1915 methyltransferase</fullName>
    </alternativeName>
    <alternativeName>
        <fullName evidence="6">rRNA (pseudouridine-N3-)-methyltransferase RlmH</fullName>
    </alternativeName>
</protein>
<dbReference type="SUPFAM" id="SSF75217">
    <property type="entry name" value="alpha/beta knot"/>
    <property type="match status" value="1"/>
</dbReference>